<protein>
    <submittedName>
        <fullName evidence="1">Uncharacterized protein</fullName>
    </submittedName>
</protein>
<reference evidence="1" key="1">
    <citation type="journal article" date="2022" name="bioRxiv">
        <title>Sequencing and chromosome-scale assembly of the giantPleurodeles waltlgenome.</title>
        <authorList>
            <person name="Brown T."/>
            <person name="Elewa A."/>
            <person name="Iarovenko S."/>
            <person name="Subramanian E."/>
            <person name="Araus A.J."/>
            <person name="Petzold A."/>
            <person name="Susuki M."/>
            <person name="Suzuki K.-i.T."/>
            <person name="Hayashi T."/>
            <person name="Toyoda A."/>
            <person name="Oliveira C."/>
            <person name="Osipova E."/>
            <person name="Leigh N.D."/>
            <person name="Simon A."/>
            <person name="Yun M.H."/>
        </authorList>
    </citation>
    <scope>NUCLEOTIDE SEQUENCE</scope>
    <source>
        <strain evidence="1">20211129_DDA</strain>
        <tissue evidence="1">Liver</tissue>
    </source>
</reference>
<dbReference type="AlphaFoldDB" id="A0AAV7UBG8"/>
<comment type="caution">
    <text evidence="1">The sequence shown here is derived from an EMBL/GenBank/DDBJ whole genome shotgun (WGS) entry which is preliminary data.</text>
</comment>
<dbReference type="Proteomes" id="UP001066276">
    <property type="component" value="Chromosome 3_1"/>
</dbReference>
<dbReference type="EMBL" id="JANPWB010000005">
    <property type="protein sequence ID" value="KAJ1185775.1"/>
    <property type="molecule type" value="Genomic_DNA"/>
</dbReference>
<organism evidence="1 2">
    <name type="scientific">Pleurodeles waltl</name>
    <name type="common">Iberian ribbed newt</name>
    <dbReference type="NCBI Taxonomy" id="8319"/>
    <lineage>
        <taxon>Eukaryota</taxon>
        <taxon>Metazoa</taxon>
        <taxon>Chordata</taxon>
        <taxon>Craniata</taxon>
        <taxon>Vertebrata</taxon>
        <taxon>Euteleostomi</taxon>
        <taxon>Amphibia</taxon>
        <taxon>Batrachia</taxon>
        <taxon>Caudata</taxon>
        <taxon>Salamandroidea</taxon>
        <taxon>Salamandridae</taxon>
        <taxon>Pleurodelinae</taxon>
        <taxon>Pleurodeles</taxon>
    </lineage>
</organism>
<proteinExistence type="predicted"/>
<sequence length="212" mass="22587">MLRRPQIQGGSLCVTDTPPTTLRSPCSLAEGLPSWANHPITPVLLVAPYLLPQPSPHRSTWTAINSGRMAQHLRYQFPLCLSTRSQALVGPWPSHCAQDSSLTVREGGPTVFIGPTHRAAIGASCGAPQHHWSRDLGPTGRHRITVPQAMAPCTASHTRVGGACLGLQPPLTFRPFPGAGRSPPALLPTAPPVVLGTRPPLLRAAAQLWPLH</sequence>
<accession>A0AAV7UBG8</accession>
<gene>
    <name evidence="1" type="ORF">NDU88_002562</name>
</gene>
<evidence type="ECO:0000313" key="2">
    <source>
        <dbReference type="Proteomes" id="UP001066276"/>
    </source>
</evidence>
<name>A0AAV7UBG8_PLEWA</name>
<keyword evidence="2" id="KW-1185">Reference proteome</keyword>
<evidence type="ECO:0000313" key="1">
    <source>
        <dbReference type="EMBL" id="KAJ1185775.1"/>
    </source>
</evidence>